<keyword evidence="3" id="KW-1185">Reference proteome</keyword>
<reference evidence="2 3" key="1">
    <citation type="submission" date="2021-07" db="EMBL/GenBank/DDBJ databases">
        <title>Whole Genome Sequence of Nocardia Iowensis.</title>
        <authorList>
            <person name="Lamm A."/>
            <person name="Collins-Fairclough A.M."/>
            <person name="Bunk B."/>
            <person name="Sproer C."/>
        </authorList>
    </citation>
    <scope>NUCLEOTIDE SEQUENCE [LARGE SCALE GENOMIC DNA]</scope>
    <source>
        <strain evidence="2 3">NRRL 5646</strain>
    </source>
</reference>
<protein>
    <submittedName>
        <fullName evidence="2">Aminoglycoside phosphotransferase family protein</fullName>
    </submittedName>
</protein>
<name>A0ABX8RK78_NOCIO</name>
<sequence>MTRQDAEPMHLTESTFTPENTRNILETACGIAGFDAASAVVMRHHTNAVYLLAAQPIVVKIGRPDHHGHIDVVGLVRWLQQQAVPTVSLIDTEQPLHISGCPVTFWRYLDQQNRIVSAADLAEPFAKLHACRAPVPVALPDQQITYTFEAISTAIDNNTILSAQDRAMLHERREQLAEHADNIRWVLPRGPIHGDAHHLNALWDKPNECAVLADWENAAIGPPEWDLATLEVHCRRFGHPADEYDRFATSYGFDIRDWSGYRWLRDLRELRMITTNARKSARGSSTAAEVLRRIEALKANAPIGWNIL</sequence>
<organism evidence="2 3">
    <name type="scientific">Nocardia iowensis</name>
    <dbReference type="NCBI Taxonomy" id="204891"/>
    <lineage>
        <taxon>Bacteria</taxon>
        <taxon>Bacillati</taxon>
        <taxon>Actinomycetota</taxon>
        <taxon>Actinomycetes</taxon>
        <taxon>Mycobacteriales</taxon>
        <taxon>Nocardiaceae</taxon>
        <taxon>Nocardia</taxon>
    </lineage>
</organism>
<dbReference type="Pfam" id="PF01636">
    <property type="entry name" value="APH"/>
    <property type="match status" value="1"/>
</dbReference>
<accession>A0ABX8RK78</accession>
<gene>
    <name evidence="2" type="ORF">KV110_24975</name>
</gene>
<dbReference type="RefSeq" id="WP_218469713.1">
    <property type="nucleotide sequence ID" value="NZ_BAABJN010000003.1"/>
</dbReference>
<dbReference type="InterPro" id="IPR002575">
    <property type="entry name" value="Aminoglycoside_PTrfase"/>
</dbReference>
<evidence type="ECO:0000313" key="3">
    <source>
        <dbReference type="Proteomes" id="UP000694257"/>
    </source>
</evidence>
<dbReference type="Proteomes" id="UP000694257">
    <property type="component" value="Chromosome"/>
</dbReference>
<dbReference type="EMBL" id="CP078145">
    <property type="protein sequence ID" value="QXN88830.1"/>
    <property type="molecule type" value="Genomic_DNA"/>
</dbReference>
<feature type="domain" description="Aminoglycoside phosphotransferase" evidence="1">
    <location>
        <begin position="47"/>
        <end position="264"/>
    </location>
</feature>
<proteinExistence type="predicted"/>
<evidence type="ECO:0000259" key="1">
    <source>
        <dbReference type="Pfam" id="PF01636"/>
    </source>
</evidence>
<evidence type="ECO:0000313" key="2">
    <source>
        <dbReference type="EMBL" id="QXN88830.1"/>
    </source>
</evidence>